<evidence type="ECO:0000313" key="3">
    <source>
        <dbReference type="Proteomes" id="UP001642540"/>
    </source>
</evidence>
<evidence type="ECO:0000313" key="2">
    <source>
        <dbReference type="EMBL" id="CAL8068997.1"/>
    </source>
</evidence>
<feature type="domain" description="Reverse transcriptase" evidence="1">
    <location>
        <begin position="16"/>
        <end position="285"/>
    </location>
</feature>
<reference evidence="2 3" key="1">
    <citation type="submission" date="2024-08" db="EMBL/GenBank/DDBJ databases">
        <authorList>
            <person name="Cucini C."/>
            <person name="Frati F."/>
        </authorList>
    </citation>
    <scope>NUCLEOTIDE SEQUENCE [LARGE SCALE GENOMIC DNA]</scope>
</reference>
<dbReference type="Pfam" id="PF00078">
    <property type="entry name" value="RVT_1"/>
    <property type="match status" value="1"/>
</dbReference>
<gene>
    <name evidence="2" type="ORF">ODALV1_LOCUS563</name>
</gene>
<dbReference type="CDD" id="cd01650">
    <property type="entry name" value="RT_nLTR_like"/>
    <property type="match status" value="1"/>
</dbReference>
<dbReference type="EMBL" id="CAXLJM020000003">
    <property type="protein sequence ID" value="CAL8068997.1"/>
    <property type="molecule type" value="Genomic_DNA"/>
</dbReference>
<evidence type="ECO:0000259" key="1">
    <source>
        <dbReference type="PROSITE" id="PS50878"/>
    </source>
</evidence>
<keyword evidence="3" id="KW-1185">Reference proteome</keyword>
<dbReference type="SUPFAM" id="SSF56672">
    <property type="entry name" value="DNA/RNA polymerases"/>
    <property type="match status" value="1"/>
</dbReference>
<dbReference type="PANTHER" id="PTHR33332">
    <property type="entry name" value="REVERSE TRANSCRIPTASE DOMAIN-CONTAINING PROTEIN"/>
    <property type="match status" value="1"/>
</dbReference>
<accession>A0ABP1PJ13</accession>
<organism evidence="2 3">
    <name type="scientific">Orchesella dallaii</name>
    <dbReference type="NCBI Taxonomy" id="48710"/>
    <lineage>
        <taxon>Eukaryota</taxon>
        <taxon>Metazoa</taxon>
        <taxon>Ecdysozoa</taxon>
        <taxon>Arthropoda</taxon>
        <taxon>Hexapoda</taxon>
        <taxon>Collembola</taxon>
        <taxon>Entomobryomorpha</taxon>
        <taxon>Entomobryoidea</taxon>
        <taxon>Orchesellidae</taxon>
        <taxon>Orchesellinae</taxon>
        <taxon>Orchesella</taxon>
    </lineage>
</organism>
<dbReference type="InterPro" id="IPR000477">
    <property type="entry name" value="RT_dom"/>
</dbReference>
<protein>
    <recommendedName>
        <fullName evidence="1">Reverse transcriptase domain-containing protein</fullName>
    </recommendedName>
</protein>
<dbReference type="InterPro" id="IPR043502">
    <property type="entry name" value="DNA/RNA_pol_sf"/>
</dbReference>
<dbReference type="PROSITE" id="PS50878">
    <property type="entry name" value="RT_POL"/>
    <property type="match status" value="1"/>
</dbReference>
<proteinExistence type="predicted"/>
<sequence length="509" mass="59248">MESASFKTTLLNLFNSFINTGCIPKPLKCARIVPLPKIPKPLHPNDMRPIAIQCAILKLFEKCIISQLNSYLKRMNVLSNSQFGFRERHSTHHALLGITEFIRESYENNEVCIILALDFRKAFDKIDKKVLINKLKWYNIDTTLLESLLEERTQYVMLDDECSDTMTTILGVPQGSSISNLLFSLMINDLPLVFKSVKTIMFADDSTLMIKCNINDVDNMISKLNDDLKALNDWLELNCLELNTDKTEYMICGKPQLVDNLEINISIGNEELRRVKYLKILGLYIDYKLDWDEHYNRTHQKAMYTLSKLFNIRRILSFDQRKYLVISTVLPIINYCSVVWFSGSKSHQLRINKLYKKVARFVLNKSKYDEVSNDMTRILRWLNCKHKYKYECLKLCNSISNNVCPPIFSHVLNRGNFNDITTRNQTYRVPMYFNKTAYGKESFYYQANLLWLNIPDNVKVGTPKMVKQKLQKYCIENQINELPVAQSNICNLSILSCIDHVCGLSNIYI</sequence>
<comment type="caution">
    <text evidence="2">The sequence shown here is derived from an EMBL/GenBank/DDBJ whole genome shotgun (WGS) entry which is preliminary data.</text>
</comment>
<dbReference type="Proteomes" id="UP001642540">
    <property type="component" value="Unassembled WGS sequence"/>
</dbReference>
<name>A0ABP1PJ13_9HEXA</name>